<dbReference type="GO" id="GO:0016787">
    <property type="term" value="F:hydrolase activity"/>
    <property type="evidence" value="ECO:0007669"/>
    <property type="project" value="UniProtKB-KW"/>
</dbReference>
<feature type="domain" description="Fungal lipase-type" evidence="2">
    <location>
        <begin position="52"/>
        <end position="111"/>
    </location>
</feature>
<reference evidence="3" key="1">
    <citation type="submission" date="2020-05" db="EMBL/GenBank/DDBJ databases">
        <title>WGS assembly of Corymbia citriodora subspecies variegata.</title>
        <authorList>
            <person name="Barry K."/>
            <person name="Hundley H."/>
            <person name="Shu S."/>
            <person name="Jenkins J."/>
            <person name="Grimwood J."/>
            <person name="Baten A."/>
        </authorList>
    </citation>
    <scope>NUCLEOTIDE SEQUENCE</scope>
    <source>
        <strain evidence="3">CV2-018</strain>
    </source>
</reference>
<dbReference type="Pfam" id="PF01764">
    <property type="entry name" value="Lipase_3"/>
    <property type="match status" value="1"/>
</dbReference>
<dbReference type="EMBL" id="MU089571">
    <property type="protein sequence ID" value="KAF7850966.1"/>
    <property type="molecule type" value="Genomic_DNA"/>
</dbReference>
<dbReference type="InterPro" id="IPR002921">
    <property type="entry name" value="Fungal_lipase-type"/>
</dbReference>
<proteinExistence type="predicted"/>
<protein>
    <recommendedName>
        <fullName evidence="2">Fungal lipase-type domain-containing protein</fullName>
    </recommendedName>
</protein>
<dbReference type="AlphaFoldDB" id="A0A8T0CX73"/>
<dbReference type="SUPFAM" id="SSF53474">
    <property type="entry name" value="alpha/beta-Hydrolases"/>
    <property type="match status" value="1"/>
</dbReference>
<sequence>MECGTFVAEQVGRVGYVAFSGVQEMPLLGWDPDCGVLAPLDVAGHGLFALPKCRYNGEGPVMVHYGVLHLFLHYHARPDFQTQIRSFLAETKSIVITGHSIGGSVACLSAL</sequence>
<dbReference type="InterPro" id="IPR029058">
    <property type="entry name" value="AB_hydrolase_fold"/>
</dbReference>
<evidence type="ECO:0000256" key="1">
    <source>
        <dbReference type="ARBA" id="ARBA00022801"/>
    </source>
</evidence>
<name>A0A8T0CX73_CORYI</name>
<dbReference type="Proteomes" id="UP000806378">
    <property type="component" value="Unassembled WGS sequence"/>
</dbReference>
<dbReference type="Gramene" id="rna-gnl|WGS:JABURB|Cocit.L4795.1">
    <property type="protein sequence ID" value="cds-KAF7850966.1"/>
    <property type="gene ID" value="gene-BT93_L4795"/>
</dbReference>
<comment type="caution">
    <text evidence="3">The sequence shown here is derived from an EMBL/GenBank/DDBJ whole genome shotgun (WGS) entry which is preliminary data.</text>
</comment>
<evidence type="ECO:0000313" key="4">
    <source>
        <dbReference type="Proteomes" id="UP000806378"/>
    </source>
</evidence>
<dbReference type="GO" id="GO:0006629">
    <property type="term" value="P:lipid metabolic process"/>
    <property type="evidence" value="ECO:0007669"/>
    <property type="project" value="InterPro"/>
</dbReference>
<evidence type="ECO:0000259" key="2">
    <source>
        <dbReference type="Pfam" id="PF01764"/>
    </source>
</evidence>
<accession>A0A8T0CX73</accession>
<dbReference type="PANTHER" id="PTHR47413:SF2">
    <property type="entry name" value="LIPASE-LIKE PAD4"/>
    <property type="match status" value="1"/>
</dbReference>
<dbReference type="PANTHER" id="PTHR47413">
    <property type="entry name" value="LIPASE-LIKE PAD4"/>
    <property type="match status" value="1"/>
</dbReference>
<organism evidence="3 4">
    <name type="scientific">Corymbia citriodora subsp. variegata</name>
    <dbReference type="NCBI Taxonomy" id="360336"/>
    <lineage>
        <taxon>Eukaryota</taxon>
        <taxon>Viridiplantae</taxon>
        <taxon>Streptophyta</taxon>
        <taxon>Embryophyta</taxon>
        <taxon>Tracheophyta</taxon>
        <taxon>Spermatophyta</taxon>
        <taxon>Magnoliopsida</taxon>
        <taxon>eudicotyledons</taxon>
        <taxon>Gunneridae</taxon>
        <taxon>Pentapetalae</taxon>
        <taxon>rosids</taxon>
        <taxon>malvids</taxon>
        <taxon>Myrtales</taxon>
        <taxon>Myrtaceae</taxon>
        <taxon>Myrtoideae</taxon>
        <taxon>Eucalypteae</taxon>
        <taxon>Corymbia</taxon>
    </lineage>
</organism>
<keyword evidence="1" id="KW-0378">Hydrolase</keyword>
<dbReference type="OrthoDB" id="426718at2759"/>
<keyword evidence="4" id="KW-1185">Reference proteome</keyword>
<dbReference type="Gene3D" id="3.40.50.1820">
    <property type="entry name" value="alpha/beta hydrolase"/>
    <property type="match status" value="1"/>
</dbReference>
<gene>
    <name evidence="3" type="ORF">BT93_L4795</name>
</gene>
<evidence type="ECO:0000313" key="3">
    <source>
        <dbReference type="EMBL" id="KAF7850966.1"/>
    </source>
</evidence>